<keyword evidence="3" id="KW-1185">Reference proteome</keyword>
<dbReference type="Pfam" id="PF10592">
    <property type="entry name" value="AIPR"/>
    <property type="match status" value="1"/>
</dbReference>
<protein>
    <recommendedName>
        <fullName evidence="1">Abortive phage infection protein C-terminal domain-containing protein</fullName>
    </recommendedName>
</protein>
<dbReference type="AlphaFoldDB" id="C4XQ47"/>
<name>C4XQ47_SOLM1</name>
<accession>C4XQ47</accession>
<organism evidence="2 3">
    <name type="scientific">Solidesulfovibrio magneticus (strain ATCC 700980 / DSM 13731 / RS-1)</name>
    <name type="common">Desulfovibrio magneticus</name>
    <dbReference type="NCBI Taxonomy" id="573370"/>
    <lineage>
        <taxon>Bacteria</taxon>
        <taxon>Pseudomonadati</taxon>
        <taxon>Thermodesulfobacteriota</taxon>
        <taxon>Desulfovibrionia</taxon>
        <taxon>Desulfovibrionales</taxon>
        <taxon>Desulfovibrionaceae</taxon>
        <taxon>Solidesulfovibrio</taxon>
    </lineage>
</organism>
<sequence>MDCVEGEERPKQNPIRAKNVSRLNLRGWCHMSANDLILLNQLLDLRLSEIGQGLTEEEFFEIFSAEQVLKDDDLSYEELSAGVVDGGGDGGIDSLFFFVNNVPFYDEMDVGVLKRGARLRLVLIQSKSSEGFTEVAIEKLISSARDFFDLNKKIEDLSVVYNKDVIGKVANFRNTYFALVSKFPEVHIYYAYATKGVDIHPDVERKVSVLKETIESLLSPVSFSFGFFKASDLLLSSRKSPPTTLTLKLAENPISTSQEGFVALVSLGDYLNFITDENGHLRAYLFEGNVRDYQGKTEVNGEIRRTVESVTAEDFWWLNNGVSIICSKASSGSKTLTIEDPEIVNGLQTSREIYNALQGKDLEKERRNILVRVLTPQNQESRDHIIKATNSQTPIPASSLRATDKIHRDIEDFLYSRGYYYDRRKNYYKNIGKPLKKIFGIPFVAQSVMACALSEPANARARPSSLIKKDEAYSRIFNSQYPLEIYLICPIIVQSISDIIRQCDVVDYRVHANNILFYVSALWALRHSGVPSPRISQIAHLDIEQVRAETVLPVIDIVWREYIRLGGNDQIAKGTELASVLIEKHRQEVVASFKKTAGECSG</sequence>
<evidence type="ECO:0000259" key="1">
    <source>
        <dbReference type="Pfam" id="PF10592"/>
    </source>
</evidence>
<dbReference type="KEGG" id="dma:DMR_42550"/>
<dbReference type="Proteomes" id="UP000009071">
    <property type="component" value="Chromosome"/>
</dbReference>
<proteinExistence type="predicted"/>
<dbReference type="HOGENOM" id="CLU_026290_1_0_7"/>
<dbReference type="eggNOG" id="COG2159">
    <property type="taxonomic scope" value="Bacteria"/>
</dbReference>
<dbReference type="STRING" id="573370.DMR_42550"/>
<evidence type="ECO:0000313" key="2">
    <source>
        <dbReference type="EMBL" id="BAH77746.1"/>
    </source>
</evidence>
<gene>
    <name evidence="2" type="ordered locus">DMR_42550</name>
</gene>
<reference evidence="2 3" key="1">
    <citation type="journal article" date="2009" name="Genome Res.">
        <title>Whole genome sequence of Desulfovibrio magneticus strain RS-1 revealed common gene clusters in magnetotactic bacteria.</title>
        <authorList>
            <person name="Nakazawa H."/>
            <person name="Arakaki A."/>
            <person name="Narita-Yamada S."/>
            <person name="Yashiro I."/>
            <person name="Jinno K."/>
            <person name="Aoki N."/>
            <person name="Tsuruyama A."/>
            <person name="Okamura Y."/>
            <person name="Tanikawa S."/>
            <person name="Fujita N."/>
            <person name="Takeyama H."/>
            <person name="Matsunaga T."/>
        </authorList>
    </citation>
    <scope>NUCLEOTIDE SEQUENCE [LARGE SCALE GENOMIC DNA]</scope>
    <source>
        <strain evidence="3">ATCC 700980 / DSM 13731 / RS-1</strain>
    </source>
</reference>
<evidence type="ECO:0000313" key="3">
    <source>
        <dbReference type="Proteomes" id="UP000009071"/>
    </source>
</evidence>
<feature type="domain" description="Abortive phage infection protein C-terminal" evidence="1">
    <location>
        <begin position="286"/>
        <end position="524"/>
    </location>
</feature>
<dbReference type="InterPro" id="IPR018891">
    <property type="entry name" value="AIPR_C"/>
</dbReference>
<dbReference type="EMBL" id="AP010904">
    <property type="protein sequence ID" value="BAH77746.1"/>
    <property type="molecule type" value="Genomic_DNA"/>
</dbReference>